<dbReference type="GO" id="GO:0003700">
    <property type="term" value="F:DNA-binding transcription factor activity"/>
    <property type="evidence" value="ECO:0007669"/>
    <property type="project" value="InterPro"/>
</dbReference>
<comment type="cofactor">
    <cofactor evidence="10">
        <name>Zn(2+)</name>
        <dbReference type="ChEBI" id="CHEBI:29105"/>
    </cofactor>
    <text evidence="10">Binds 1 zinc ion per subunit.</text>
</comment>
<name>E5BIJ7_9FUSO</name>
<keyword evidence="5 10" id="KW-0479">Metal-binding</keyword>
<keyword evidence="9" id="KW-0804">Transcription</keyword>
<protein>
    <submittedName>
        <fullName evidence="11">Transcriptional regulator, Fur family</fullName>
    </submittedName>
</protein>
<evidence type="ECO:0000256" key="4">
    <source>
        <dbReference type="ARBA" id="ARBA00022491"/>
    </source>
</evidence>
<dbReference type="BioCyc" id="FSP469605-HMP:GTSP-1861-MONOMER"/>
<dbReference type="GO" id="GO:0045892">
    <property type="term" value="P:negative regulation of DNA-templated transcription"/>
    <property type="evidence" value="ECO:0007669"/>
    <property type="project" value="TreeGrafter"/>
</dbReference>
<organism evidence="11 12">
    <name type="scientific">Fusobacterium gonidiaformans 3-1-5R</name>
    <dbReference type="NCBI Taxonomy" id="469605"/>
    <lineage>
        <taxon>Bacteria</taxon>
        <taxon>Fusobacteriati</taxon>
        <taxon>Fusobacteriota</taxon>
        <taxon>Fusobacteriia</taxon>
        <taxon>Fusobacteriales</taxon>
        <taxon>Fusobacteriaceae</taxon>
        <taxon>Fusobacterium</taxon>
    </lineage>
</organism>
<reference evidence="11 12" key="1">
    <citation type="submission" date="2009-02" db="EMBL/GenBank/DDBJ databases">
        <title>The Genome Sequence of Fusobacterium sp. 3_1_5R.</title>
        <authorList>
            <consortium name="The Broad Institute Genome Sequencing Platform"/>
            <person name="Ward D."/>
            <person name="Young S.K."/>
            <person name="Kodira C.D."/>
            <person name="Zeng Q."/>
            <person name="Koehrsen M."/>
            <person name="Alvarado L."/>
            <person name="Berlin A."/>
            <person name="Borenstein D."/>
            <person name="Chen Z."/>
            <person name="Engels R."/>
            <person name="Freedman E."/>
            <person name="Gellesch M."/>
            <person name="Goldberg J."/>
            <person name="Griggs A."/>
            <person name="Gujja S."/>
            <person name="Heiman D."/>
            <person name="Hepburn T."/>
            <person name="Howarth C."/>
            <person name="Jen D."/>
            <person name="Larson L."/>
            <person name="Lewis B."/>
            <person name="Mehta T."/>
            <person name="Park D."/>
            <person name="Pearson M."/>
            <person name="Roberts A."/>
            <person name="Saif S."/>
            <person name="Shea T."/>
            <person name="Shenoy N."/>
            <person name="Sisk P."/>
            <person name="Stolte C."/>
            <person name="Sykes S."/>
            <person name="Walk T."/>
            <person name="White J."/>
            <person name="Yandava C."/>
            <person name="Allen-Vercoe E."/>
            <person name="Strauss J."/>
            <person name="Ambrose C."/>
            <person name="Lander E."/>
            <person name="Nusbaum C."/>
            <person name="Galagan J."/>
            <person name="Birren B."/>
        </authorList>
    </citation>
    <scope>NUCLEOTIDE SEQUENCE [LARGE SCALE GENOMIC DNA]</scope>
    <source>
        <strain evidence="11 12">3_1_5R</strain>
    </source>
</reference>
<dbReference type="CDD" id="cd07153">
    <property type="entry name" value="Fur_like"/>
    <property type="match status" value="1"/>
</dbReference>
<dbReference type="InterPro" id="IPR043135">
    <property type="entry name" value="Fur_C"/>
</dbReference>
<dbReference type="FunFam" id="1.10.10.10:FF:000007">
    <property type="entry name" value="Ferric uptake regulation protein"/>
    <property type="match status" value="1"/>
</dbReference>
<dbReference type="Gene3D" id="1.10.10.10">
    <property type="entry name" value="Winged helix-like DNA-binding domain superfamily/Winged helix DNA-binding domain"/>
    <property type="match status" value="1"/>
</dbReference>
<gene>
    <name evidence="11" type="ORF">FSBG_01817</name>
</gene>
<dbReference type="PANTHER" id="PTHR33202">
    <property type="entry name" value="ZINC UPTAKE REGULATION PROTEIN"/>
    <property type="match status" value="1"/>
</dbReference>
<dbReference type="GO" id="GO:1900376">
    <property type="term" value="P:regulation of secondary metabolite biosynthetic process"/>
    <property type="evidence" value="ECO:0007669"/>
    <property type="project" value="TreeGrafter"/>
</dbReference>
<dbReference type="EMBL" id="GG657975">
    <property type="protein sequence ID" value="EFS22320.1"/>
    <property type="molecule type" value="Genomic_DNA"/>
</dbReference>
<dbReference type="Proteomes" id="UP000002975">
    <property type="component" value="Unassembled WGS sequence"/>
</dbReference>
<evidence type="ECO:0000256" key="8">
    <source>
        <dbReference type="ARBA" id="ARBA00023125"/>
    </source>
</evidence>
<dbReference type="Gene3D" id="3.30.1490.190">
    <property type="match status" value="1"/>
</dbReference>
<keyword evidence="4" id="KW-0678">Repressor</keyword>
<dbReference type="GO" id="GO:0005737">
    <property type="term" value="C:cytoplasm"/>
    <property type="evidence" value="ECO:0007669"/>
    <property type="project" value="UniProtKB-SubCell"/>
</dbReference>
<keyword evidence="8" id="KW-0238">DNA-binding</keyword>
<evidence type="ECO:0000256" key="5">
    <source>
        <dbReference type="ARBA" id="ARBA00022723"/>
    </source>
</evidence>
<evidence type="ECO:0000256" key="3">
    <source>
        <dbReference type="ARBA" id="ARBA00022490"/>
    </source>
</evidence>
<evidence type="ECO:0000256" key="6">
    <source>
        <dbReference type="ARBA" id="ARBA00022833"/>
    </source>
</evidence>
<evidence type="ECO:0000256" key="2">
    <source>
        <dbReference type="ARBA" id="ARBA00007957"/>
    </source>
</evidence>
<dbReference type="HOGENOM" id="CLU_096072_4_2_0"/>
<dbReference type="SUPFAM" id="SSF46785">
    <property type="entry name" value="Winged helix' DNA-binding domain"/>
    <property type="match status" value="1"/>
</dbReference>
<feature type="binding site" evidence="10">
    <location>
        <position position="102"/>
    </location>
    <ligand>
        <name>Zn(2+)</name>
        <dbReference type="ChEBI" id="CHEBI:29105"/>
    </ligand>
</feature>
<dbReference type="Pfam" id="PF01475">
    <property type="entry name" value="FUR"/>
    <property type="match status" value="1"/>
</dbReference>
<evidence type="ECO:0000256" key="9">
    <source>
        <dbReference type="ARBA" id="ARBA00023163"/>
    </source>
</evidence>
<sequence length="145" mass="17026">MESNMNIRIDNVGEYLKEHGIKPSYQRMRIFQYLLDYHNHPTVDVIYKALCPEIPTLSKTTVYNTLNLFVEKKIVNVIIIEENETRYDLVSTTHGHFKCQECGAVYDVELKNTPFQAESLLEGCKVEEEHFYFKGICKNCMEKKH</sequence>
<dbReference type="InterPro" id="IPR036388">
    <property type="entry name" value="WH-like_DNA-bd_sf"/>
</dbReference>
<accession>E5BIJ7</accession>
<dbReference type="GO" id="GO:0000976">
    <property type="term" value="F:transcription cis-regulatory region binding"/>
    <property type="evidence" value="ECO:0007669"/>
    <property type="project" value="TreeGrafter"/>
</dbReference>
<feature type="binding site" evidence="10">
    <location>
        <position position="140"/>
    </location>
    <ligand>
        <name>Zn(2+)</name>
        <dbReference type="ChEBI" id="CHEBI:29105"/>
    </ligand>
</feature>
<evidence type="ECO:0000256" key="10">
    <source>
        <dbReference type="PIRSR" id="PIRSR602481-1"/>
    </source>
</evidence>
<evidence type="ECO:0000256" key="7">
    <source>
        <dbReference type="ARBA" id="ARBA00023015"/>
    </source>
</evidence>
<comment type="similarity">
    <text evidence="2">Belongs to the Fur family.</text>
</comment>
<evidence type="ECO:0000313" key="11">
    <source>
        <dbReference type="EMBL" id="EFS22320.1"/>
    </source>
</evidence>
<dbReference type="PANTHER" id="PTHR33202:SF8">
    <property type="entry name" value="PEROXIDE-RESPONSIVE REPRESSOR PERR"/>
    <property type="match status" value="1"/>
</dbReference>
<proteinExistence type="inferred from homology"/>
<keyword evidence="12" id="KW-1185">Reference proteome</keyword>
<dbReference type="AlphaFoldDB" id="E5BIJ7"/>
<dbReference type="GO" id="GO:0008270">
    <property type="term" value="F:zinc ion binding"/>
    <property type="evidence" value="ECO:0007669"/>
    <property type="project" value="TreeGrafter"/>
</dbReference>
<keyword evidence="3" id="KW-0963">Cytoplasm</keyword>
<evidence type="ECO:0000313" key="12">
    <source>
        <dbReference type="Proteomes" id="UP000002975"/>
    </source>
</evidence>
<feature type="binding site" evidence="10">
    <location>
        <position position="99"/>
    </location>
    <ligand>
        <name>Zn(2+)</name>
        <dbReference type="ChEBI" id="CHEBI:29105"/>
    </ligand>
</feature>
<feature type="binding site" evidence="10">
    <location>
        <position position="137"/>
    </location>
    <ligand>
        <name>Zn(2+)</name>
        <dbReference type="ChEBI" id="CHEBI:29105"/>
    </ligand>
</feature>
<keyword evidence="6 10" id="KW-0862">Zinc</keyword>
<dbReference type="InterPro" id="IPR002481">
    <property type="entry name" value="FUR"/>
</dbReference>
<comment type="subcellular location">
    <subcellularLocation>
        <location evidence="1">Cytoplasm</location>
    </subcellularLocation>
</comment>
<dbReference type="InterPro" id="IPR036390">
    <property type="entry name" value="WH_DNA-bd_sf"/>
</dbReference>
<keyword evidence="7" id="KW-0805">Transcription regulation</keyword>
<evidence type="ECO:0000256" key="1">
    <source>
        <dbReference type="ARBA" id="ARBA00004496"/>
    </source>
</evidence>